<feature type="non-terminal residue" evidence="2">
    <location>
        <position position="154"/>
    </location>
</feature>
<name>A0ABN7XD11_GIGMA</name>
<gene>
    <name evidence="2" type="ORF">GMARGA_LOCUS41863</name>
</gene>
<dbReference type="Proteomes" id="UP000789901">
    <property type="component" value="Unassembled WGS sequence"/>
</dbReference>
<accession>A0ABN7XD11</accession>
<evidence type="ECO:0000313" key="2">
    <source>
        <dbReference type="EMBL" id="CAG8853042.1"/>
    </source>
</evidence>
<feature type="region of interest" description="Disordered" evidence="1">
    <location>
        <begin position="1"/>
        <end position="24"/>
    </location>
</feature>
<dbReference type="EMBL" id="CAJVQB010119279">
    <property type="protein sequence ID" value="CAG8853042.1"/>
    <property type="molecule type" value="Genomic_DNA"/>
</dbReference>
<protein>
    <submittedName>
        <fullName evidence="2">7846_t:CDS:1</fullName>
    </submittedName>
</protein>
<evidence type="ECO:0000256" key="1">
    <source>
        <dbReference type="SAM" id="MobiDB-lite"/>
    </source>
</evidence>
<sequence length="154" mass="17257">KTSEVPISTDGVPPAEPVAEPPESDDMFDEFEYEDEVLDEAEGYFIEGPPEDELYENPWKNYHGSAINLANMEVLPVAEPDPEDESVEVRLKKNIDAAPLSLEEKEKIRERLYVDKDIFARNVNDLGQTDIVTHEINTGTAVPIKQAPYRAAPS</sequence>
<comment type="caution">
    <text evidence="2">The sequence shown here is derived from an EMBL/GenBank/DDBJ whole genome shotgun (WGS) entry which is preliminary data.</text>
</comment>
<keyword evidence="3" id="KW-1185">Reference proteome</keyword>
<evidence type="ECO:0000313" key="3">
    <source>
        <dbReference type="Proteomes" id="UP000789901"/>
    </source>
</evidence>
<proteinExistence type="predicted"/>
<reference evidence="2 3" key="1">
    <citation type="submission" date="2021-06" db="EMBL/GenBank/DDBJ databases">
        <authorList>
            <person name="Kallberg Y."/>
            <person name="Tangrot J."/>
            <person name="Rosling A."/>
        </authorList>
    </citation>
    <scope>NUCLEOTIDE SEQUENCE [LARGE SCALE GENOMIC DNA]</scope>
    <source>
        <strain evidence="2 3">120-4 pot B 10/14</strain>
    </source>
</reference>
<organism evidence="2 3">
    <name type="scientific">Gigaspora margarita</name>
    <dbReference type="NCBI Taxonomy" id="4874"/>
    <lineage>
        <taxon>Eukaryota</taxon>
        <taxon>Fungi</taxon>
        <taxon>Fungi incertae sedis</taxon>
        <taxon>Mucoromycota</taxon>
        <taxon>Glomeromycotina</taxon>
        <taxon>Glomeromycetes</taxon>
        <taxon>Diversisporales</taxon>
        <taxon>Gigasporaceae</taxon>
        <taxon>Gigaspora</taxon>
    </lineage>
</organism>
<feature type="non-terminal residue" evidence="2">
    <location>
        <position position="1"/>
    </location>
</feature>